<dbReference type="EMBL" id="JAQQPM010000008">
    <property type="protein sequence ID" value="KAK2074573.1"/>
    <property type="molecule type" value="Genomic_DNA"/>
</dbReference>
<comment type="caution">
    <text evidence="3">The sequence shown here is derived from an EMBL/GenBank/DDBJ whole genome shotgun (WGS) entry which is preliminary data.</text>
</comment>
<dbReference type="PANTHER" id="PTHR48081:SF8">
    <property type="entry name" value="ALPHA_BETA HYDROLASE FOLD-3 DOMAIN-CONTAINING PROTEIN-RELATED"/>
    <property type="match status" value="1"/>
</dbReference>
<dbReference type="Gene3D" id="3.40.50.1820">
    <property type="entry name" value="alpha/beta hydrolase"/>
    <property type="match status" value="1"/>
</dbReference>
<keyword evidence="4" id="KW-1185">Reference proteome</keyword>
<feature type="domain" description="Alpha/beta hydrolase fold-3" evidence="2">
    <location>
        <begin position="102"/>
        <end position="331"/>
    </location>
</feature>
<evidence type="ECO:0000259" key="2">
    <source>
        <dbReference type="Pfam" id="PF07859"/>
    </source>
</evidence>
<dbReference type="InterPro" id="IPR050300">
    <property type="entry name" value="GDXG_lipolytic_enzyme"/>
</dbReference>
<name>A0AAD9IBA7_9PEZI</name>
<organism evidence="3 4">
    <name type="scientific">Phyllachora maydis</name>
    <dbReference type="NCBI Taxonomy" id="1825666"/>
    <lineage>
        <taxon>Eukaryota</taxon>
        <taxon>Fungi</taxon>
        <taxon>Dikarya</taxon>
        <taxon>Ascomycota</taxon>
        <taxon>Pezizomycotina</taxon>
        <taxon>Sordariomycetes</taxon>
        <taxon>Sordariomycetidae</taxon>
        <taxon>Phyllachorales</taxon>
        <taxon>Phyllachoraceae</taxon>
        <taxon>Phyllachora</taxon>
    </lineage>
</organism>
<sequence>MDNSKYGTPSQEWRDYDAAHPDLHINDEGKHDFPHFASPAALRDAINAERLKASLAGLRESGLDKQVAITTHAVPVRDGTTIPLRAYRPPGPDPPAPLPTYLFFHGGGMLFGTPEGEDLGAAACVAALRDALPSLSPAGLAVLSVCYRHTPEHVFPTQADDVWDAFEWVHAHAAALGVDAAAVVVGGISAGGSLTAGLVFRELTLARRERRRLRLRGQLLGIPWLVHRDAFPYELFASRDSCSLVQCADAPILPKERYDMFTDLLKVPDPREPLMNVGLAGDEALRGMPRTVLMVNGWDMLRDEAFLFARKIESLGVPTKKHLFPGLPHAFRKYPDLLSSDRWNQVMFDSLLWILDEQAPSDREGVWEIEVPEKYREADAQYFV</sequence>
<gene>
    <name evidence="3" type="ORF">P8C59_008769</name>
</gene>
<protein>
    <recommendedName>
        <fullName evidence="2">Alpha/beta hydrolase fold-3 domain-containing protein</fullName>
    </recommendedName>
</protein>
<dbReference type="GO" id="GO:0016787">
    <property type="term" value="F:hydrolase activity"/>
    <property type="evidence" value="ECO:0007669"/>
    <property type="project" value="UniProtKB-KW"/>
</dbReference>
<dbReference type="InterPro" id="IPR013094">
    <property type="entry name" value="AB_hydrolase_3"/>
</dbReference>
<dbReference type="PANTHER" id="PTHR48081">
    <property type="entry name" value="AB HYDROLASE SUPERFAMILY PROTEIN C4A8.06C"/>
    <property type="match status" value="1"/>
</dbReference>
<evidence type="ECO:0000313" key="4">
    <source>
        <dbReference type="Proteomes" id="UP001217918"/>
    </source>
</evidence>
<proteinExistence type="predicted"/>
<dbReference type="Pfam" id="PF07859">
    <property type="entry name" value="Abhydrolase_3"/>
    <property type="match status" value="1"/>
</dbReference>
<dbReference type="Proteomes" id="UP001217918">
    <property type="component" value="Unassembled WGS sequence"/>
</dbReference>
<dbReference type="SUPFAM" id="SSF53474">
    <property type="entry name" value="alpha/beta-Hydrolases"/>
    <property type="match status" value="1"/>
</dbReference>
<evidence type="ECO:0000313" key="3">
    <source>
        <dbReference type="EMBL" id="KAK2074573.1"/>
    </source>
</evidence>
<keyword evidence="1" id="KW-0378">Hydrolase</keyword>
<dbReference type="InterPro" id="IPR029058">
    <property type="entry name" value="AB_hydrolase_fold"/>
</dbReference>
<accession>A0AAD9IBA7</accession>
<dbReference type="AlphaFoldDB" id="A0AAD9IBA7"/>
<evidence type="ECO:0000256" key="1">
    <source>
        <dbReference type="ARBA" id="ARBA00022801"/>
    </source>
</evidence>
<reference evidence="3" key="1">
    <citation type="journal article" date="2023" name="Mol. Plant Microbe Interact.">
        <title>Elucidating the Obligate Nature and Biological Capacity of an Invasive Fungal Corn Pathogen.</title>
        <authorList>
            <person name="MacCready J.S."/>
            <person name="Roggenkamp E.M."/>
            <person name="Gdanetz K."/>
            <person name="Chilvers M.I."/>
        </authorList>
    </citation>
    <scope>NUCLEOTIDE SEQUENCE</scope>
    <source>
        <strain evidence="3">PM02</strain>
    </source>
</reference>